<accession>A0ABZ2WD81</accession>
<dbReference type="EMBL" id="CP133006">
    <property type="protein sequence ID" value="WZG10001.1"/>
    <property type="molecule type" value="Genomic_DNA"/>
</dbReference>
<evidence type="ECO:0000313" key="3">
    <source>
        <dbReference type="Proteomes" id="UP001468345"/>
    </source>
</evidence>
<organism evidence="2 3">
    <name type="scientific">Staphylococcus casei</name>
    <dbReference type="NCBI Taxonomy" id="201828"/>
    <lineage>
        <taxon>Bacteria</taxon>
        <taxon>Bacillati</taxon>
        <taxon>Bacillota</taxon>
        <taxon>Bacilli</taxon>
        <taxon>Bacillales</taxon>
        <taxon>Staphylococcaceae</taxon>
        <taxon>Staphylococcus</taxon>
    </lineage>
</organism>
<keyword evidence="1" id="KW-0732">Signal</keyword>
<feature type="chain" id="PRO_5045073910" evidence="1">
    <location>
        <begin position="32"/>
        <end position="178"/>
    </location>
</feature>
<dbReference type="RefSeq" id="WP_341636483.1">
    <property type="nucleotide sequence ID" value="NZ_CP133006.1"/>
</dbReference>
<sequence length="178" mass="19634">MKNKFLKFSTVFLASTILLQPLTMSSAQVKAATTEKNNYQQEKEEYIKYKEAWIKAINEMPDSDFKDPSVKQELKNNIAASEERGKATIAAKAAAEGMRAVMKKVGQKGWDKMIKKIETTSGQELVALHYKSVTNLVNMLAQSQKKATVVISDYLQKNAGLNKVAADGVAATFVAVIL</sequence>
<evidence type="ECO:0000313" key="2">
    <source>
        <dbReference type="EMBL" id="WZG10001.1"/>
    </source>
</evidence>
<reference evidence="2 3" key="1">
    <citation type="journal article" date="2024" name="ISME J.">
        <title>Staphylococcus epidermidis bacteriocin A37 kills natural competitors with a unique mechanism of action.</title>
        <authorList>
            <person name="Puls J.S."/>
            <person name="Winnerling B."/>
            <person name="Power J.J."/>
            <person name="Kruger A.M."/>
            <person name="Brajtenbach D."/>
            <person name="Johnson M."/>
            <person name="Bilici K."/>
            <person name="Camus L."/>
            <person name="Fliesswasser T."/>
            <person name="Schneider T."/>
            <person name="Sahl H.G."/>
            <person name="Ghosal D."/>
            <person name="Kubitscheck U."/>
            <person name="Heilbronner S."/>
            <person name="Grein F."/>
        </authorList>
    </citation>
    <scope>NUCLEOTIDE SEQUENCE [LARGE SCALE GENOMIC DNA]</scope>
    <source>
        <strain evidence="2 3">SCK7</strain>
    </source>
</reference>
<name>A0ABZ2WD81_9STAP</name>
<proteinExistence type="predicted"/>
<feature type="signal peptide" evidence="1">
    <location>
        <begin position="1"/>
        <end position="31"/>
    </location>
</feature>
<protein>
    <submittedName>
        <fullName evidence="2">Uncharacterized protein</fullName>
    </submittedName>
</protein>
<keyword evidence="3" id="KW-1185">Reference proteome</keyword>
<gene>
    <name evidence="2" type="ORF">SHJJP9002_001976</name>
</gene>
<evidence type="ECO:0000256" key="1">
    <source>
        <dbReference type="SAM" id="SignalP"/>
    </source>
</evidence>
<dbReference type="Proteomes" id="UP001468345">
    <property type="component" value="Chromosome"/>
</dbReference>